<dbReference type="CDD" id="cd06587">
    <property type="entry name" value="VOC"/>
    <property type="match status" value="1"/>
</dbReference>
<dbReference type="PANTHER" id="PTHR35908:SF1">
    <property type="entry name" value="CONSERVED PROTEIN"/>
    <property type="match status" value="1"/>
</dbReference>
<feature type="domain" description="VOC" evidence="1">
    <location>
        <begin position="3"/>
        <end position="116"/>
    </location>
</feature>
<name>A0AAU7VRV5_9MICO</name>
<proteinExistence type="predicted"/>
<dbReference type="RefSeq" id="WP_350350486.1">
    <property type="nucleotide sequence ID" value="NZ_CP158357.1"/>
</dbReference>
<dbReference type="SUPFAM" id="SSF54593">
    <property type="entry name" value="Glyoxalase/Bleomycin resistance protein/Dihydroxybiphenyl dioxygenase"/>
    <property type="match status" value="1"/>
</dbReference>
<evidence type="ECO:0000313" key="2">
    <source>
        <dbReference type="EMBL" id="XBX76913.1"/>
    </source>
</evidence>
<dbReference type="EMBL" id="CP158357">
    <property type="protein sequence ID" value="XBX76913.1"/>
    <property type="molecule type" value="Genomic_DNA"/>
</dbReference>
<dbReference type="Pfam" id="PF18029">
    <property type="entry name" value="Glyoxalase_6"/>
    <property type="match status" value="1"/>
</dbReference>
<dbReference type="InterPro" id="IPR041581">
    <property type="entry name" value="Glyoxalase_6"/>
</dbReference>
<dbReference type="Gene3D" id="3.10.180.10">
    <property type="entry name" value="2,3-Dihydroxybiphenyl 1,2-Dioxygenase, domain 1"/>
    <property type="match status" value="1"/>
</dbReference>
<organism evidence="2">
    <name type="scientific">Microbacterium sp. A8/3-1</name>
    <dbReference type="NCBI Taxonomy" id="3160749"/>
    <lineage>
        <taxon>Bacteria</taxon>
        <taxon>Bacillati</taxon>
        <taxon>Actinomycetota</taxon>
        <taxon>Actinomycetes</taxon>
        <taxon>Micrococcales</taxon>
        <taxon>Microbacteriaceae</taxon>
        <taxon>Microbacterium</taxon>
    </lineage>
</organism>
<protein>
    <submittedName>
        <fullName evidence="2">VOC family protein</fullName>
    </submittedName>
</protein>
<dbReference type="InterPro" id="IPR029068">
    <property type="entry name" value="Glyas_Bleomycin-R_OHBP_Dase"/>
</dbReference>
<dbReference type="AlphaFoldDB" id="A0AAU7VRV5"/>
<reference evidence="2" key="1">
    <citation type="submission" date="2024-06" db="EMBL/GenBank/DDBJ databases">
        <title>Draft genome sequence of Microbacterium sp. strain A8/3-1, isolated from Oxytropis tragacanthoides Fisch. ex DC. Root nodules in the Altai region of Russia.</title>
        <authorList>
            <person name="Sazanova A."/>
            <person name="Guro P."/>
            <person name="Kuznetsova I."/>
            <person name="Belimov A."/>
            <person name="Safronova V."/>
        </authorList>
    </citation>
    <scope>NUCLEOTIDE SEQUENCE</scope>
    <source>
        <strain evidence="2">A8/3-1</strain>
    </source>
</reference>
<dbReference type="InterPro" id="IPR037523">
    <property type="entry name" value="VOC_core"/>
</dbReference>
<dbReference type="PROSITE" id="PS51819">
    <property type="entry name" value="VOC"/>
    <property type="match status" value="1"/>
</dbReference>
<sequence length="128" mass="14776">MLAIVSIVIRANDLPAQLEFWKAALDYIERDAPEDDWAVLKPRYADAPCIALKAHHSERVLPPRIRLDVYAEDQAAEVRRLVELGAREVPWDGRPDDADYIILEDPEGNRFCIVDRPHWPGWQRIPAR</sequence>
<accession>A0AAU7VRV5</accession>
<dbReference type="PANTHER" id="PTHR35908">
    <property type="entry name" value="HYPOTHETICAL FUSION PROTEIN"/>
    <property type="match status" value="1"/>
</dbReference>
<evidence type="ECO:0000259" key="1">
    <source>
        <dbReference type="PROSITE" id="PS51819"/>
    </source>
</evidence>
<gene>
    <name evidence="2" type="ORF">ABS642_13430</name>
</gene>